<dbReference type="NCBIfam" id="TIGR00290">
    <property type="entry name" value="MJ0570_dom"/>
    <property type="match status" value="1"/>
</dbReference>
<keyword evidence="3" id="KW-1185">Reference proteome</keyword>
<name>A0A544QYP6_9FIRM</name>
<dbReference type="PANTHER" id="PTHR12196:SF2">
    <property type="entry name" value="DIPHTHINE--AMMONIA LIGASE"/>
    <property type="match status" value="1"/>
</dbReference>
<dbReference type="GO" id="GO:0017178">
    <property type="term" value="F:diphthine-ammonia ligase activity"/>
    <property type="evidence" value="ECO:0007669"/>
    <property type="project" value="UniProtKB-EC"/>
</dbReference>
<dbReference type="CDD" id="cd01994">
    <property type="entry name" value="AANH_PF0828-like"/>
    <property type="match status" value="1"/>
</dbReference>
<gene>
    <name evidence="2" type="ORF">EXD82_00995</name>
</gene>
<dbReference type="Pfam" id="PF01902">
    <property type="entry name" value="Diphthami_syn_2"/>
    <property type="match status" value="1"/>
</dbReference>
<comment type="caution">
    <text evidence="2">The sequence shown here is derived from an EMBL/GenBank/DDBJ whole genome shotgun (WGS) entry which is preliminary data.</text>
</comment>
<evidence type="ECO:0000259" key="1">
    <source>
        <dbReference type="Pfam" id="PF01902"/>
    </source>
</evidence>
<dbReference type="GO" id="GO:0017183">
    <property type="term" value="P:protein histidyl modification to diphthamide"/>
    <property type="evidence" value="ECO:0007669"/>
    <property type="project" value="TreeGrafter"/>
</dbReference>
<reference evidence="2 3" key="1">
    <citation type="submission" date="2019-02" db="EMBL/GenBank/DDBJ databases">
        <title>Peptostreptococcaceae bacterium ZHW00191 nov., a new bacterium isolated from the human gut.</title>
        <authorList>
            <person name="Zhou H.-W."/>
            <person name="Chen X.-J."/>
        </authorList>
    </citation>
    <scope>NUCLEOTIDE SEQUENCE [LARGE SCALE GENOMIC DNA]</scope>
    <source>
        <strain evidence="2 3">ZHW00191</strain>
    </source>
</reference>
<dbReference type="EMBL" id="SGJB01000001">
    <property type="protein sequence ID" value="TQQ85821.1"/>
    <property type="molecule type" value="Genomic_DNA"/>
</dbReference>
<accession>A0A544QYP6</accession>
<keyword evidence="2" id="KW-0436">Ligase</keyword>
<dbReference type="InterPro" id="IPR002761">
    <property type="entry name" value="Diphthami_syn_dom"/>
</dbReference>
<dbReference type="Gene3D" id="3.40.50.620">
    <property type="entry name" value="HUPs"/>
    <property type="match status" value="1"/>
</dbReference>
<feature type="domain" description="Diphthamide synthase" evidence="1">
    <location>
        <begin position="17"/>
        <end position="214"/>
    </location>
</feature>
<dbReference type="AlphaFoldDB" id="A0A544QYP6"/>
<dbReference type="Gene3D" id="3.90.1490.10">
    <property type="entry name" value="putative n-type atp pyrophosphatase, domain 2"/>
    <property type="match status" value="1"/>
</dbReference>
<dbReference type="PANTHER" id="PTHR12196">
    <property type="entry name" value="DOMAIN OF UNKNOWN FUNCTION 71 DUF71 -CONTAINING PROTEIN"/>
    <property type="match status" value="1"/>
</dbReference>
<evidence type="ECO:0000313" key="2">
    <source>
        <dbReference type="EMBL" id="TQQ85821.1"/>
    </source>
</evidence>
<dbReference type="OrthoDB" id="3572539at2"/>
<sequence length="233" mass="27023">MLKIFIITEEFMNNKFVLSFSGGKDSIMAMYRMIQKGYEPYALIMTVKDNGNRSWTHSIEKKIIDEYRKKLGVRIDCVECGISDYEKSFEEKLMEFRQEGVNICVFGDIDIEEHLRWNIDRCKKAGMTAVMPLENIDREKAVMDFIDSGFDGIIKKVNADYLDDTFLGLHINKDTIEKFRKKGIDLCGENGEYHTIVVSGPLFKERIDISPQKDENGEIIIEREYNSAILKMI</sequence>
<evidence type="ECO:0000313" key="3">
    <source>
        <dbReference type="Proteomes" id="UP000317863"/>
    </source>
</evidence>
<organism evidence="2 3">
    <name type="scientific">Peptacetobacter hominis</name>
    <dbReference type="NCBI Taxonomy" id="2743610"/>
    <lineage>
        <taxon>Bacteria</taxon>
        <taxon>Bacillati</taxon>
        <taxon>Bacillota</taxon>
        <taxon>Clostridia</taxon>
        <taxon>Peptostreptococcales</taxon>
        <taxon>Peptostreptococcaceae</taxon>
        <taxon>Peptacetobacter</taxon>
    </lineage>
</organism>
<dbReference type="InterPro" id="IPR030662">
    <property type="entry name" value="DPH6/MJ0570"/>
</dbReference>
<dbReference type="InterPro" id="IPR014729">
    <property type="entry name" value="Rossmann-like_a/b/a_fold"/>
</dbReference>
<proteinExistence type="predicted"/>
<protein>
    <submittedName>
        <fullName evidence="2">Diphthine--ammonia ligase</fullName>
        <ecNumber evidence="2">6.3.1.14</ecNumber>
    </submittedName>
</protein>
<dbReference type="Proteomes" id="UP000317863">
    <property type="component" value="Unassembled WGS sequence"/>
</dbReference>
<dbReference type="EC" id="6.3.1.14" evidence="2"/>
<dbReference type="SUPFAM" id="SSF52402">
    <property type="entry name" value="Adenine nucleotide alpha hydrolases-like"/>
    <property type="match status" value="1"/>
</dbReference>